<accession>A0A196S3M1</accession>
<feature type="region of interest" description="Disordered" evidence="1">
    <location>
        <begin position="49"/>
        <end position="188"/>
    </location>
</feature>
<reference evidence="2 3" key="1">
    <citation type="submission" date="2016-05" db="EMBL/GenBank/DDBJ databases">
        <title>Nuclear genome of Blastocystis sp. subtype 1 NandII.</title>
        <authorList>
            <person name="Gentekaki E."/>
            <person name="Curtis B."/>
            <person name="Stairs C."/>
            <person name="Eme L."/>
            <person name="Herman E."/>
            <person name="Klimes V."/>
            <person name="Arias M.C."/>
            <person name="Elias M."/>
            <person name="Hilliou F."/>
            <person name="Klute M."/>
            <person name="Malik S.-B."/>
            <person name="Pightling A."/>
            <person name="Rachubinski R."/>
            <person name="Salas D."/>
            <person name="Schlacht A."/>
            <person name="Suga H."/>
            <person name="Archibald J."/>
            <person name="Ball S.G."/>
            <person name="Clark G."/>
            <person name="Dacks J."/>
            <person name="Van Der Giezen M."/>
            <person name="Tsaousis A."/>
            <person name="Roger A."/>
        </authorList>
    </citation>
    <scope>NUCLEOTIDE SEQUENCE [LARGE SCALE GENOMIC DNA]</scope>
    <source>
        <strain evidence="3">ATCC 50177 / NandII</strain>
    </source>
</reference>
<feature type="compositionally biased region" description="Basic and acidic residues" evidence="1">
    <location>
        <begin position="1"/>
        <end position="25"/>
    </location>
</feature>
<feature type="compositionally biased region" description="Basic and acidic residues" evidence="1">
    <location>
        <begin position="83"/>
        <end position="105"/>
    </location>
</feature>
<feature type="compositionally biased region" description="Basic residues" evidence="1">
    <location>
        <begin position="227"/>
        <end position="241"/>
    </location>
</feature>
<feature type="region of interest" description="Disordered" evidence="1">
    <location>
        <begin position="216"/>
        <end position="257"/>
    </location>
</feature>
<dbReference type="AlphaFoldDB" id="A0A196S3M1"/>
<organism evidence="2 3">
    <name type="scientific">Blastocystis sp. subtype 1 (strain ATCC 50177 / NandII)</name>
    <dbReference type="NCBI Taxonomy" id="478820"/>
    <lineage>
        <taxon>Eukaryota</taxon>
        <taxon>Sar</taxon>
        <taxon>Stramenopiles</taxon>
        <taxon>Bigyra</taxon>
        <taxon>Opalozoa</taxon>
        <taxon>Opalinata</taxon>
        <taxon>Blastocystidae</taxon>
        <taxon>Blastocystis</taxon>
    </lineage>
</organism>
<protein>
    <submittedName>
        <fullName evidence="2">Uncharacterized protein</fullName>
    </submittedName>
</protein>
<evidence type="ECO:0000313" key="2">
    <source>
        <dbReference type="EMBL" id="OAO11755.1"/>
    </source>
</evidence>
<proteinExistence type="predicted"/>
<dbReference type="EMBL" id="LXWW01000580">
    <property type="protein sequence ID" value="OAO11755.1"/>
    <property type="molecule type" value="Genomic_DNA"/>
</dbReference>
<keyword evidence="3" id="KW-1185">Reference proteome</keyword>
<gene>
    <name evidence="2" type="ORF">AV274_6590</name>
</gene>
<sequence>MAKTKKSESSNVESETKVNIDESLKRNVQKLLPRRIEFVLAKTAEGAKVRSVGEEKYTRQERKEAKKEEDAGEGFTLFKKPKSKSEPKKRFGQSDDKTPATEPESKSFGNSTVSNAARDWLNLPKRSFPKPAAVERKPRVLSKPLPSQEEVEAQPKEDLGVLSDIKKKAKSQPVEAEPEVSGDVFDWSENKQGFEHQIESTKREALKEWEELRKPDEWDVALDQGKTKKTHRNKVANRRAGKSNPFQAAVDKRRRKQ</sequence>
<name>A0A196S3M1_BLAHN</name>
<feature type="compositionally biased region" description="Basic and acidic residues" evidence="1">
    <location>
        <begin position="49"/>
        <end position="69"/>
    </location>
</feature>
<feature type="region of interest" description="Disordered" evidence="1">
    <location>
        <begin position="1"/>
        <end position="26"/>
    </location>
</feature>
<dbReference type="Proteomes" id="UP000078348">
    <property type="component" value="Unassembled WGS sequence"/>
</dbReference>
<comment type="caution">
    <text evidence="2">The sequence shown here is derived from an EMBL/GenBank/DDBJ whole genome shotgun (WGS) entry which is preliminary data.</text>
</comment>
<evidence type="ECO:0000256" key="1">
    <source>
        <dbReference type="SAM" id="MobiDB-lite"/>
    </source>
</evidence>
<evidence type="ECO:0000313" key="3">
    <source>
        <dbReference type="Proteomes" id="UP000078348"/>
    </source>
</evidence>